<reference evidence="1 2" key="2">
    <citation type="journal article" date="2022" name="Mol. Ecol. Resour.">
        <title>The genomes of chicory, endive, great burdock and yacon provide insights into Asteraceae paleo-polyploidization history and plant inulin production.</title>
        <authorList>
            <person name="Fan W."/>
            <person name="Wang S."/>
            <person name="Wang H."/>
            <person name="Wang A."/>
            <person name="Jiang F."/>
            <person name="Liu H."/>
            <person name="Zhao H."/>
            <person name="Xu D."/>
            <person name="Zhang Y."/>
        </authorList>
    </citation>
    <scope>NUCLEOTIDE SEQUENCE [LARGE SCALE GENOMIC DNA]</scope>
    <source>
        <strain evidence="2">cv. Yunnan</strain>
        <tissue evidence="1">Leaves</tissue>
    </source>
</reference>
<sequence>MEPFASSGSPLQDLEGFDFGGFGGFDFEEDRELSFKGIDFEGENKKLNLLMEAMNEQKAQIFQDNHHQNTWGFIAKSDQESIQETSRISNESSSISSCSSFDTIDDASSPSSTSSSSSLNSNGSSILDLSDLMSQLPIKRGLSKFYQGKSESFTSLARVMSIEDLPKRIKNPFNKMRKMKSNIKSYGGGLDSFKSHTLPKPIISKKFSPFLRQRSFARSTLVPGQQNN</sequence>
<evidence type="ECO:0000313" key="1">
    <source>
        <dbReference type="EMBL" id="KAI3712008.1"/>
    </source>
</evidence>
<evidence type="ECO:0000313" key="2">
    <source>
        <dbReference type="Proteomes" id="UP001056120"/>
    </source>
</evidence>
<name>A0ACB9ARJ9_9ASTR</name>
<dbReference type="Proteomes" id="UP001056120">
    <property type="component" value="Linkage Group LG24"/>
</dbReference>
<dbReference type="EMBL" id="CM042041">
    <property type="protein sequence ID" value="KAI3712008.1"/>
    <property type="molecule type" value="Genomic_DNA"/>
</dbReference>
<gene>
    <name evidence="1" type="ORF">L1987_70557</name>
</gene>
<keyword evidence="2" id="KW-1185">Reference proteome</keyword>
<reference evidence="2" key="1">
    <citation type="journal article" date="2022" name="Mol. Ecol. Resour.">
        <title>The genomes of chicory, endive, great burdock and yacon provide insights into Asteraceae palaeo-polyploidization history and plant inulin production.</title>
        <authorList>
            <person name="Fan W."/>
            <person name="Wang S."/>
            <person name="Wang H."/>
            <person name="Wang A."/>
            <person name="Jiang F."/>
            <person name="Liu H."/>
            <person name="Zhao H."/>
            <person name="Xu D."/>
            <person name="Zhang Y."/>
        </authorList>
    </citation>
    <scope>NUCLEOTIDE SEQUENCE [LARGE SCALE GENOMIC DNA]</scope>
    <source>
        <strain evidence="2">cv. Yunnan</strain>
    </source>
</reference>
<accession>A0ACB9ARJ9</accession>
<proteinExistence type="predicted"/>
<organism evidence="1 2">
    <name type="scientific">Smallanthus sonchifolius</name>
    <dbReference type="NCBI Taxonomy" id="185202"/>
    <lineage>
        <taxon>Eukaryota</taxon>
        <taxon>Viridiplantae</taxon>
        <taxon>Streptophyta</taxon>
        <taxon>Embryophyta</taxon>
        <taxon>Tracheophyta</taxon>
        <taxon>Spermatophyta</taxon>
        <taxon>Magnoliopsida</taxon>
        <taxon>eudicotyledons</taxon>
        <taxon>Gunneridae</taxon>
        <taxon>Pentapetalae</taxon>
        <taxon>asterids</taxon>
        <taxon>campanulids</taxon>
        <taxon>Asterales</taxon>
        <taxon>Asteraceae</taxon>
        <taxon>Asteroideae</taxon>
        <taxon>Heliantheae alliance</taxon>
        <taxon>Millerieae</taxon>
        <taxon>Smallanthus</taxon>
    </lineage>
</organism>
<protein>
    <submittedName>
        <fullName evidence="1">Uncharacterized protein</fullName>
    </submittedName>
</protein>
<comment type="caution">
    <text evidence="1">The sequence shown here is derived from an EMBL/GenBank/DDBJ whole genome shotgun (WGS) entry which is preliminary data.</text>
</comment>